<evidence type="ECO:0000313" key="1">
    <source>
        <dbReference type="EMBL" id="KOO34302.1"/>
    </source>
</evidence>
<protein>
    <submittedName>
        <fullName evidence="1">Uncharacterized protein</fullName>
    </submittedName>
</protein>
<dbReference type="EMBL" id="JWZX01001264">
    <property type="protein sequence ID" value="KOO34302.1"/>
    <property type="molecule type" value="Genomic_DNA"/>
</dbReference>
<reference evidence="2" key="1">
    <citation type="journal article" date="2015" name="PLoS Genet.">
        <title>Genome Sequence and Transcriptome Analyses of Chrysochromulina tobin: Metabolic Tools for Enhanced Algal Fitness in the Prominent Order Prymnesiales (Haptophyceae).</title>
        <authorList>
            <person name="Hovde B.T."/>
            <person name="Deodato C.R."/>
            <person name="Hunsperger H.M."/>
            <person name="Ryken S.A."/>
            <person name="Yost W."/>
            <person name="Jha R.K."/>
            <person name="Patterson J."/>
            <person name="Monnat R.J. Jr."/>
            <person name="Barlow S.B."/>
            <person name="Starkenburg S.R."/>
            <person name="Cattolico R.A."/>
        </authorList>
    </citation>
    <scope>NUCLEOTIDE SEQUENCE</scope>
    <source>
        <strain evidence="2">CCMP291</strain>
    </source>
</reference>
<evidence type="ECO:0000313" key="2">
    <source>
        <dbReference type="Proteomes" id="UP000037460"/>
    </source>
</evidence>
<proteinExistence type="predicted"/>
<keyword evidence="2" id="KW-1185">Reference proteome</keyword>
<sequence length="199" mass="21011">MRLPSRVGAKCPVAPGTNVSGRMCLAVPLAAMVHSGEATDLSISWADASGKPTACVRVAVSIAGEVAVDEQVEALAADVRQRLHRALAEVTKRSSAAAPAASAAEAAGAATHGPNPTALRQAVRPLLLQVYDAQPEWAEAFARWQRAHRKKYHADEAEAAAFTAFRDNVLAAVRSGRPLALDERSDLSGETRRTLSHFA</sequence>
<comment type="caution">
    <text evidence="1">The sequence shown here is derived from an EMBL/GenBank/DDBJ whole genome shotgun (WGS) entry which is preliminary data.</text>
</comment>
<gene>
    <name evidence="1" type="ORF">Ctob_013106</name>
</gene>
<accession>A0A0M0K6Q7</accession>
<name>A0A0M0K6Q7_9EUKA</name>
<organism evidence="1 2">
    <name type="scientific">Chrysochromulina tobinii</name>
    <dbReference type="NCBI Taxonomy" id="1460289"/>
    <lineage>
        <taxon>Eukaryota</taxon>
        <taxon>Haptista</taxon>
        <taxon>Haptophyta</taxon>
        <taxon>Prymnesiophyceae</taxon>
        <taxon>Prymnesiales</taxon>
        <taxon>Chrysochromulinaceae</taxon>
        <taxon>Chrysochromulina</taxon>
    </lineage>
</organism>
<dbReference type="AlphaFoldDB" id="A0A0M0K6Q7"/>
<dbReference type="Proteomes" id="UP000037460">
    <property type="component" value="Unassembled WGS sequence"/>
</dbReference>